<keyword evidence="1" id="KW-1133">Transmembrane helix</keyword>
<reference evidence="3" key="1">
    <citation type="journal article" date="2014" name="Nat. Genet.">
        <title>Genome of the human hookworm Necator americanus.</title>
        <authorList>
            <person name="Tang Y.T."/>
            <person name="Gao X."/>
            <person name="Rosa B.A."/>
            <person name="Abubucker S."/>
            <person name="Hallsworth-Pepin K."/>
            <person name="Martin J."/>
            <person name="Tyagi R."/>
            <person name="Heizer E."/>
            <person name="Zhang X."/>
            <person name="Bhonagiri-Palsikar V."/>
            <person name="Minx P."/>
            <person name="Warren W.C."/>
            <person name="Wang Q."/>
            <person name="Zhan B."/>
            <person name="Hotez P.J."/>
            <person name="Sternberg P.W."/>
            <person name="Dougall A."/>
            <person name="Gaze S.T."/>
            <person name="Mulvenna J."/>
            <person name="Sotillo J."/>
            <person name="Ranganathan S."/>
            <person name="Rabelo E.M."/>
            <person name="Wilson R.K."/>
            <person name="Felgner P.L."/>
            <person name="Bethony J."/>
            <person name="Hawdon J.M."/>
            <person name="Gasser R.B."/>
            <person name="Loukas A."/>
            <person name="Mitreva M."/>
        </authorList>
    </citation>
    <scope>NUCLEOTIDE SEQUENCE [LARGE SCALE GENOMIC DNA]</scope>
</reference>
<gene>
    <name evidence="2" type="ORF">NECAME_18258</name>
</gene>
<evidence type="ECO:0000313" key="2">
    <source>
        <dbReference type="EMBL" id="ETN77990.1"/>
    </source>
</evidence>
<dbReference type="Proteomes" id="UP000053676">
    <property type="component" value="Unassembled WGS sequence"/>
</dbReference>
<keyword evidence="1" id="KW-0812">Transmembrane</keyword>
<evidence type="ECO:0000313" key="3">
    <source>
        <dbReference type="Proteomes" id="UP000053676"/>
    </source>
</evidence>
<dbReference type="AlphaFoldDB" id="W2T7J2"/>
<dbReference type="Pfam" id="PF04837">
    <property type="entry name" value="MbeB_N"/>
    <property type="match status" value="1"/>
</dbReference>
<feature type="transmembrane region" description="Helical" evidence="1">
    <location>
        <begin position="66"/>
        <end position="85"/>
    </location>
</feature>
<organism evidence="2 3">
    <name type="scientific">Necator americanus</name>
    <name type="common">Human hookworm</name>
    <dbReference type="NCBI Taxonomy" id="51031"/>
    <lineage>
        <taxon>Eukaryota</taxon>
        <taxon>Metazoa</taxon>
        <taxon>Ecdysozoa</taxon>
        <taxon>Nematoda</taxon>
        <taxon>Chromadorea</taxon>
        <taxon>Rhabditida</taxon>
        <taxon>Rhabditina</taxon>
        <taxon>Rhabditomorpha</taxon>
        <taxon>Strongyloidea</taxon>
        <taxon>Ancylostomatidae</taxon>
        <taxon>Bunostominae</taxon>
        <taxon>Necator</taxon>
    </lineage>
</organism>
<sequence length="151" mass="17086">MSKILDLAKNFEQTSNEQAKNTEQIVAAEFKQHEQRLIGLLNENEKVIKSAIQEQNKRLFPIMLKTWSIVALAIVTTLLLMWGILTYQSYKIGKNADLIAQQQATIQQLKDAGGNLNITNCIDNKNRKRTCIQMNTKAGSWKGGYLVPMGY</sequence>
<dbReference type="KEGG" id="nai:NECAME_18258"/>
<dbReference type="InterPro" id="IPR006922">
    <property type="entry name" value="MbeB-like"/>
</dbReference>
<name>W2T7J2_NECAM</name>
<accession>W2T7J2</accession>
<protein>
    <submittedName>
        <fullName evidence="2">MbeB-like, conserved region</fullName>
    </submittedName>
</protein>
<evidence type="ECO:0000256" key="1">
    <source>
        <dbReference type="SAM" id="Phobius"/>
    </source>
</evidence>
<proteinExistence type="predicted"/>
<keyword evidence="1" id="KW-0472">Membrane</keyword>
<keyword evidence="3" id="KW-1185">Reference proteome</keyword>
<dbReference type="EMBL" id="KI660124">
    <property type="protein sequence ID" value="ETN77990.1"/>
    <property type="molecule type" value="Genomic_DNA"/>
</dbReference>